<dbReference type="Pfam" id="PF04185">
    <property type="entry name" value="Phosphoesterase"/>
    <property type="match status" value="1"/>
</dbReference>
<dbReference type="PANTHER" id="PTHR31956:SF15">
    <property type="entry name" value="ACID PHOSPHATASE PHOA"/>
    <property type="match status" value="1"/>
</dbReference>
<evidence type="ECO:0000256" key="1">
    <source>
        <dbReference type="ARBA" id="ARBA00022801"/>
    </source>
</evidence>
<protein>
    <submittedName>
        <fullName evidence="2">Putative acid phosphatase</fullName>
    </submittedName>
</protein>
<dbReference type="OrthoDB" id="5135119at2759"/>
<feature type="non-terminal residue" evidence="2">
    <location>
        <position position="1"/>
    </location>
</feature>
<evidence type="ECO:0000313" key="2">
    <source>
        <dbReference type="EMBL" id="TVY12932.1"/>
    </source>
</evidence>
<comment type="caution">
    <text evidence="2">The sequence shown here is derived from an EMBL/GenBank/DDBJ whole genome shotgun (WGS) entry which is preliminary data.</text>
</comment>
<dbReference type="EMBL" id="QGMF01001198">
    <property type="protein sequence ID" value="TVY12932.1"/>
    <property type="molecule type" value="Genomic_DNA"/>
</dbReference>
<dbReference type="AlphaFoldDB" id="A0A8T9B3A3"/>
<accession>A0A8T9B3A3</accession>
<dbReference type="GO" id="GO:0016788">
    <property type="term" value="F:hydrolase activity, acting on ester bonds"/>
    <property type="evidence" value="ECO:0007669"/>
    <property type="project" value="InterPro"/>
</dbReference>
<keyword evidence="1" id="KW-0378">Hydrolase</keyword>
<sequence length="420" mass="47611">PLAYYFWELGLFDARLLMFLIMRFLAAASFLGAAIAAPASPTATDAADVYAAQATARTSSPTSHVKGKAFDRYVSIWFENTDFDMAAADPNFQFFAKQGITLLNNFALTHPSEPNYMASVGGDYFGLDGDPFTQVPQNVSSVVDLLEDKGISWSMYEEDMPYTGFEGFDWVNQQNGANDYVRKHNPEVLYNSVVTNPDRLANIKNTTLFYEDLKANKLPQWMFVTPNMTSDGHDTSVTVAGQWLRTFLGPLLNDTNFMQNTMVLITFDENETYTIQNRVFSILLGDAVPQELVGTTDSNYYNHYSELSTVEANWDLYTLGRWDVGANVFSNVAAHTGDRIRTWNTSDFEHRYFNYSYAGIFNSKTFAVQPVPDSHSNRNFRTTFPGIQKQWEKYQQYNYYHGQLEIPDGYNPPAVIDYSS</sequence>
<dbReference type="InterPro" id="IPR007312">
    <property type="entry name" value="Phosphoesterase"/>
</dbReference>
<proteinExistence type="predicted"/>
<gene>
    <name evidence="2" type="ORF">LARI1_G009163</name>
</gene>
<dbReference type="Proteomes" id="UP000469559">
    <property type="component" value="Unassembled WGS sequence"/>
</dbReference>
<dbReference type="PANTHER" id="PTHR31956">
    <property type="entry name" value="NON-SPECIFIC PHOSPHOLIPASE C4-RELATED"/>
    <property type="match status" value="1"/>
</dbReference>
<evidence type="ECO:0000313" key="3">
    <source>
        <dbReference type="Proteomes" id="UP000469559"/>
    </source>
</evidence>
<dbReference type="Gene3D" id="3.40.720.10">
    <property type="entry name" value="Alkaline Phosphatase, subunit A"/>
    <property type="match status" value="1"/>
</dbReference>
<reference evidence="2 3" key="1">
    <citation type="submission" date="2018-05" db="EMBL/GenBank/DDBJ databases">
        <title>Whole genome sequencing for identification of molecular markers to develop diagnostic detection tools for the regulated plant pathogen Lachnellula willkommii.</title>
        <authorList>
            <person name="Giroux E."/>
            <person name="Bilodeau G."/>
        </authorList>
    </citation>
    <scope>NUCLEOTIDE SEQUENCE [LARGE SCALE GENOMIC DNA]</scope>
    <source>
        <strain evidence="2 3">CBS 203.66</strain>
    </source>
</reference>
<name>A0A8T9B3A3_9HELO</name>
<dbReference type="FunFam" id="3.40.720.10:FF:000064">
    <property type="entry name" value="Probable acid phosphatase Pho610"/>
    <property type="match status" value="1"/>
</dbReference>
<keyword evidence="3" id="KW-1185">Reference proteome</keyword>
<organism evidence="2 3">
    <name type="scientific">Lachnellula arida</name>
    <dbReference type="NCBI Taxonomy" id="1316785"/>
    <lineage>
        <taxon>Eukaryota</taxon>
        <taxon>Fungi</taxon>
        <taxon>Dikarya</taxon>
        <taxon>Ascomycota</taxon>
        <taxon>Pezizomycotina</taxon>
        <taxon>Leotiomycetes</taxon>
        <taxon>Helotiales</taxon>
        <taxon>Lachnaceae</taxon>
        <taxon>Lachnellula</taxon>
    </lineage>
</organism>
<dbReference type="InterPro" id="IPR017850">
    <property type="entry name" value="Alkaline_phosphatase_core_sf"/>
</dbReference>
<dbReference type="GO" id="GO:0009395">
    <property type="term" value="P:phospholipid catabolic process"/>
    <property type="evidence" value="ECO:0007669"/>
    <property type="project" value="TreeGrafter"/>
</dbReference>